<comment type="caution">
    <text evidence="2">The sequence shown here is derived from an EMBL/GenBank/DDBJ whole genome shotgun (WGS) entry which is preliminary data.</text>
</comment>
<protein>
    <submittedName>
        <fullName evidence="2">Uncharacterized protein</fullName>
    </submittedName>
</protein>
<dbReference type="OrthoDB" id="5654036at2"/>
<feature type="compositionally biased region" description="Basic and acidic residues" evidence="1">
    <location>
        <begin position="216"/>
        <end position="242"/>
    </location>
</feature>
<dbReference type="Proteomes" id="UP000054693">
    <property type="component" value="Unassembled WGS sequence"/>
</dbReference>
<accession>A0A0W0ZYW9</accession>
<evidence type="ECO:0000313" key="3">
    <source>
        <dbReference type="Proteomes" id="UP000054693"/>
    </source>
</evidence>
<dbReference type="RefSeq" id="WP_058521268.1">
    <property type="nucleotide sequence ID" value="NZ_CAAAIP010000006.1"/>
</dbReference>
<dbReference type="AlphaFoldDB" id="A0A0W0ZYW9"/>
<feature type="compositionally biased region" description="Low complexity" evidence="1">
    <location>
        <begin position="245"/>
        <end position="255"/>
    </location>
</feature>
<dbReference type="PATRIC" id="fig|40335.7.peg.2289"/>
<dbReference type="EMBL" id="LNZA01000001">
    <property type="protein sequence ID" value="KTD74303.1"/>
    <property type="molecule type" value="Genomic_DNA"/>
</dbReference>
<feature type="compositionally biased region" description="Polar residues" evidence="1">
    <location>
        <begin position="201"/>
        <end position="212"/>
    </location>
</feature>
<evidence type="ECO:0000313" key="2">
    <source>
        <dbReference type="EMBL" id="KTD74303.1"/>
    </source>
</evidence>
<sequence length="262" mass="29660">MPDLQPVREVAQDDLQALIEKNPCSRCRAAKFPVCKCKGPGGSGGGGSSSEERLEIQVVAPMQNIMSMQKQDIVDSVPLDLYADDGLLTVHDSLSIDLFELEEMTEFLLFSHDSKRGVITIRPNPSLLLDEKEMRELIQTLKKAFEQFKIALEKEGVPVDDFTITLNKNELIVRDTFIKELVSRNLLPKAYAPNLKLENQPTRLTPFTTTPKPSLRSRDEKEKEEKYVEEKETRHESEEKNDFNPSPFSFSLSLSKLFGGRS</sequence>
<keyword evidence="3" id="KW-1185">Reference proteome</keyword>
<reference evidence="2 3" key="1">
    <citation type="submission" date="2015-11" db="EMBL/GenBank/DDBJ databases">
        <title>Genomic analysis of 38 Legionella species identifies large and diverse effector repertoires.</title>
        <authorList>
            <person name="Burstein D."/>
            <person name="Amaro F."/>
            <person name="Zusman T."/>
            <person name="Lifshitz Z."/>
            <person name="Cohen O."/>
            <person name="Gilbert J.A."/>
            <person name="Pupko T."/>
            <person name="Shuman H.A."/>
            <person name="Segal G."/>
        </authorList>
    </citation>
    <scope>NUCLEOTIDE SEQUENCE [LARGE SCALE GENOMIC DNA]</scope>
    <source>
        <strain evidence="2 3">ATCC 49180</strain>
    </source>
</reference>
<gene>
    <name evidence="2" type="ORF">Ltuc_2150</name>
</gene>
<proteinExistence type="predicted"/>
<organism evidence="2 3">
    <name type="scientific">Legionella tucsonensis</name>
    <dbReference type="NCBI Taxonomy" id="40335"/>
    <lineage>
        <taxon>Bacteria</taxon>
        <taxon>Pseudomonadati</taxon>
        <taxon>Pseudomonadota</taxon>
        <taxon>Gammaproteobacteria</taxon>
        <taxon>Legionellales</taxon>
        <taxon>Legionellaceae</taxon>
        <taxon>Legionella</taxon>
    </lineage>
</organism>
<feature type="region of interest" description="Disordered" evidence="1">
    <location>
        <begin position="201"/>
        <end position="262"/>
    </location>
</feature>
<name>A0A0W0ZYW9_9GAMM</name>
<evidence type="ECO:0000256" key="1">
    <source>
        <dbReference type="SAM" id="MobiDB-lite"/>
    </source>
</evidence>